<organism evidence="1 2">
    <name type="scientific">Pistacia integerrima</name>
    <dbReference type="NCBI Taxonomy" id="434235"/>
    <lineage>
        <taxon>Eukaryota</taxon>
        <taxon>Viridiplantae</taxon>
        <taxon>Streptophyta</taxon>
        <taxon>Embryophyta</taxon>
        <taxon>Tracheophyta</taxon>
        <taxon>Spermatophyta</taxon>
        <taxon>Magnoliopsida</taxon>
        <taxon>eudicotyledons</taxon>
        <taxon>Gunneridae</taxon>
        <taxon>Pentapetalae</taxon>
        <taxon>rosids</taxon>
        <taxon>malvids</taxon>
        <taxon>Sapindales</taxon>
        <taxon>Anacardiaceae</taxon>
        <taxon>Pistacia</taxon>
    </lineage>
</organism>
<dbReference type="Proteomes" id="UP001163603">
    <property type="component" value="Chromosome 8"/>
</dbReference>
<accession>A0ACC0Y8T6</accession>
<protein>
    <submittedName>
        <fullName evidence="1">Uncharacterized protein</fullName>
    </submittedName>
</protein>
<reference evidence="2" key="1">
    <citation type="journal article" date="2023" name="G3 (Bethesda)">
        <title>Genome assembly and association tests identify interacting loci associated with vigor, precocity, and sex in interspecific pistachio rootstocks.</title>
        <authorList>
            <person name="Palmer W."/>
            <person name="Jacygrad E."/>
            <person name="Sagayaradj S."/>
            <person name="Cavanaugh K."/>
            <person name="Han R."/>
            <person name="Bertier L."/>
            <person name="Beede B."/>
            <person name="Kafkas S."/>
            <person name="Golino D."/>
            <person name="Preece J."/>
            <person name="Michelmore R."/>
        </authorList>
    </citation>
    <scope>NUCLEOTIDE SEQUENCE [LARGE SCALE GENOMIC DNA]</scope>
</reference>
<keyword evidence="2" id="KW-1185">Reference proteome</keyword>
<gene>
    <name evidence="1" type="ORF">Pint_14379</name>
</gene>
<dbReference type="EMBL" id="CM047743">
    <property type="protein sequence ID" value="KAJ0031701.1"/>
    <property type="molecule type" value="Genomic_DNA"/>
</dbReference>
<comment type="caution">
    <text evidence="1">The sequence shown here is derived from an EMBL/GenBank/DDBJ whole genome shotgun (WGS) entry which is preliminary data.</text>
</comment>
<name>A0ACC0Y8T6_9ROSI</name>
<proteinExistence type="predicted"/>
<evidence type="ECO:0000313" key="2">
    <source>
        <dbReference type="Proteomes" id="UP001163603"/>
    </source>
</evidence>
<evidence type="ECO:0000313" key="1">
    <source>
        <dbReference type="EMBL" id="KAJ0031701.1"/>
    </source>
</evidence>
<sequence>MEFKFRAGDDRPPPYLPPSSSVQLLLRASIARKERM</sequence>